<evidence type="ECO:0000256" key="6">
    <source>
        <dbReference type="SAM" id="Phobius"/>
    </source>
</evidence>
<comment type="subcellular location">
    <subcellularLocation>
        <location evidence="1">Cell membrane</location>
        <topology evidence="1">Multi-pass membrane protein</topology>
    </subcellularLocation>
</comment>
<sequence length="553" mass="57992">MTFGILSLLPSAIAILLAIITRRVLASLGIAVVVGALLLAWRLPVSPEPFGEGSMLPEAFRGSFPLRSLGYLGSHLYFSVFDFDHIRVLVFSLLLGGMTGVLEASQSMRAVMQTLAARIRGRKGGQSLIAGMGLAIFFDDYANTLLLGGTMRRVSDKLRISRAKLAYLVDSTAAPVAGLAVVSTWVATEISLIGEGIPEGVDVTAFSLFLQSIAYRFYPVFALILVLVIARTGRDFGPMLAAEREAVRGIPAGENASNDQPDSDAILPPARGWQWISAVLPVVLCVFAVGWSLYQTGTATLLESGDRIPPGVEGWGLIIGNADSYNALVIGGATGLLAAVLLGWMADFTFAGLRTLGIGILRGAWQIMPAMFVLWLAWALSAMADEGHLDAGGYLKNQISDRLAEWALPTVVFLVAALVAFSTGTSWGTMALLTPLAVQLGFQVSGGAEVNASVLAATGAVLAGSIMGDHCSPISDTTVLSSRACGCDHVQHVRTQMPYSLLAGGVAVGAGTLPAAMGMSPWIGMVIGAAALYGVVRFCGQDVSLLAVEEEMS</sequence>
<dbReference type="KEGG" id="rml:FF011L_50050"/>
<evidence type="ECO:0000313" key="8">
    <source>
        <dbReference type="EMBL" id="QDS96197.1"/>
    </source>
</evidence>
<feature type="domain" description="Na+/H+ antiporter NhaC-like C-terminal" evidence="7">
    <location>
        <begin position="181"/>
        <end position="504"/>
    </location>
</feature>
<feature type="transmembrane region" description="Helical" evidence="6">
    <location>
        <begin position="24"/>
        <end position="43"/>
    </location>
</feature>
<dbReference type="Pfam" id="PF03553">
    <property type="entry name" value="Na_H_antiporter"/>
    <property type="match status" value="1"/>
</dbReference>
<dbReference type="OrthoDB" id="9762978at2"/>
<dbReference type="RefSeq" id="WP_145354373.1">
    <property type="nucleotide sequence ID" value="NZ_CP036262.1"/>
</dbReference>
<feature type="transmembrane region" description="Helical" evidence="6">
    <location>
        <begin position="403"/>
        <end position="421"/>
    </location>
</feature>
<keyword evidence="2" id="KW-1003">Cell membrane</keyword>
<keyword evidence="4 6" id="KW-1133">Transmembrane helix</keyword>
<keyword evidence="9" id="KW-1185">Reference proteome</keyword>
<evidence type="ECO:0000256" key="5">
    <source>
        <dbReference type="ARBA" id="ARBA00023136"/>
    </source>
</evidence>
<feature type="transmembrane region" description="Helical" evidence="6">
    <location>
        <begin position="86"/>
        <end position="104"/>
    </location>
</feature>
<evidence type="ECO:0000256" key="4">
    <source>
        <dbReference type="ARBA" id="ARBA00022989"/>
    </source>
</evidence>
<feature type="transmembrane region" description="Helical" evidence="6">
    <location>
        <begin position="208"/>
        <end position="230"/>
    </location>
</feature>
<evidence type="ECO:0000256" key="3">
    <source>
        <dbReference type="ARBA" id="ARBA00022692"/>
    </source>
</evidence>
<accession>A0A517MN37</accession>
<organism evidence="8 9">
    <name type="scientific">Roseimaritima multifibrata</name>
    <dbReference type="NCBI Taxonomy" id="1930274"/>
    <lineage>
        <taxon>Bacteria</taxon>
        <taxon>Pseudomonadati</taxon>
        <taxon>Planctomycetota</taxon>
        <taxon>Planctomycetia</taxon>
        <taxon>Pirellulales</taxon>
        <taxon>Pirellulaceae</taxon>
        <taxon>Roseimaritima</taxon>
    </lineage>
</organism>
<proteinExistence type="predicted"/>
<evidence type="ECO:0000313" key="9">
    <source>
        <dbReference type="Proteomes" id="UP000320672"/>
    </source>
</evidence>
<feature type="transmembrane region" description="Helical" evidence="6">
    <location>
        <begin position="275"/>
        <end position="294"/>
    </location>
</feature>
<dbReference type="GO" id="GO:0005886">
    <property type="term" value="C:plasma membrane"/>
    <property type="evidence" value="ECO:0007669"/>
    <property type="project" value="UniProtKB-SubCell"/>
</dbReference>
<evidence type="ECO:0000259" key="7">
    <source>
        <dbReference type="Pfam" id="PF03553"/>
    </source>
</evidence>
<feature type="transmembrane region" description="Helical" evidence="6">
    <location>
        <begin position="499"/>
        <end position="516"/>
    </location>
</feature>
<dbReference type="InterPro" id="IPR018461">
    <property type="entry name" value="Na/H_Antiport_NhaC-like_C"/>
</dbReference>
<evidence type="ECO:0000256" key="2">
    <source>
        <dbReference type="ARBA" id="ARBA00022475"/>
    </source>
</evidence>
<feature type="transmembrane region" description="Helical" evidence="6">
    <location>
        <begin position="327"/>
        <end position="351"/>
    </location>
</feature>
<feature type="transmembrane region" description="Helical" evidence="6">
    <location>
        <begin position="165"/>
        <end position="188"/>
    </location>
</feature>
<protein>
    <submittedName>
        <fullName evidence="8">Na+/H+ antiporter family protein</fullName>
    </submittedName>
</protein>
<dbReference type="PANTHER" id="PTHR43478">
    <property type="entry name" value="NA+/H+ ANTIPORTER-RELATED"/>
    <property type="match status" value="1"/>
</dbReference>
<feature type="transmembrane region" description="Helical" evidence="6">
    <location>
        <begin position="363"/>
        <end position="383"/>
    </location>
</feature>
<dbReference type="PANTHER" id="PTHR43478:SF1">
    <property type="entry name" value="NA+_H+ ANTIPORTER NHAC-LIKE C-TERMINAL DOMAIN-CONTAINING PROTEIN"/>
    <property type="match status" value="1"/>
</dbReference>
<keyword evidence="3 6" id="KW-0812">Transmembrane</keyword>
<dbReference type="AlphaFoldDB" id="A0A517MN37"/>
<name>A0A517MN37_9BACT</name>
<gene>
    <name evidence="8" type="ORF">FF011L_50050</name>
</gene>
<dbReference type="Proteomes" id="UP000320672">
    <property type="component" value="Chromosome"/>
</dbReference>
<keyword evidence="5 6" id="KW-0472">Membrane</keyword>
<dbReference type="EMBL" id="CP036262">
    <property type="protein sequence ID" value="QDS96197.1"/>
    <property type="molecule type" value="Genomic_DNA"/>
</dbReference>
<reference evidence="8 9" key="1">
    <citation type="submission" date="2019-02" db="EMBL/GenBank/DDBJ databases">
        <title>Deep-cultivation of Planctomycetes and their phenomic and genomic characterization uncovers novel biology.</title>
        <authorList>
            <person name="Wiegand S."/>
            <person name="Jogler M."/>
            <person name="Boedeker C."/>
            <person name="Pinto D."/>
            <person name="Vollmers J."/>
            <person name="Rivas-Marin E."/>
            <person name="Kohn T."/>
            <person name="Peeters S.H."/>
            <person name="Heuer A."/>
            <person name="Rast P."/>
            <person name="Oberbeckmann S."/>
            <person name="Bunk B."/>
            <person name="Jeske O."/>
            <person name="Meyerdierks A."/>
            <person name="Storesund J.E."/>
            <person name="Kallscheuer N."/>
            <person name="Luecker S."/>
            <person name="Lage O.M."/>
            <person name="Pohl T."/>
            <person name="Merkel B.J."/>
            <person name="Hornburger P."/>
            <person name="Mueller R.-W."/>
            <person name="Bruemmer F."/>
            <person name="Labrenz M."/>
            <person name="Spormann A.M."/>
            <person name="Op den Camp H."/>
            <person name="Overmann J."/>
            <person name="Amann R."/>
            <person name="Jetten M.S.M."/>
            <person name="Mascher T."/>
            <person name="Medema M.H."/>
            <person name="Devos D.P."/>
            <person name="Kaster A.-K."/>
            <person name="Ovreas L."/>
            <person name="Rohde M."/>
            <person name="Galperin M.Y."/>
            <person name="Jogler C."/>
        </authorList>
    </citation>
    <scope>NUCLEOTIDE SEQUENCE [LARGE SCALE GENOMIC DNA]</scope>
    <source>
        <strain evidence="8 9">FF011L</strain>
    </source>
</reference>
<evidence type="ECO:0000256" key="1">
    <source>
        <dbReference type="ARBA" id="ARBA00004651"/>
    </source>
</evidence>